<dbReference type="PANTHER" id="PTHR30629:SF2">
    <property type="entry name" value="PROPHAGE INTEGRASE INTS-RELATED"/>
    <property type="match status" value="1"/>
</dbReference>
<dbReference type="InterPro" id="IPR025166">
    <property type="entry name" value="Integrase_DNA_bind_dom"/>
</dbReference>
<dbReference type="Gene3D" id="3.30.160.390">
    <property type="entry name" value="Integrase, DNA-binding domain"/>
    <property type="match status" value="1"/>
</dbReference>
<dbReference type="InterPro" id="IPR050808">
    <property type="entry name" value="Phage_Integrase"/>
</dbReference>
<evidence type="ECO:0000256" key="4">
    <source>
        <dbReference type="SAM" id="MobiDB-lite"/>
    </source>
</evidence>
<sequence>MLEKQSALTDIMLRKLKPTGERYEHTDTVATGLRARVSSKGKVSFILKARNAASQLKTVTLGTYPEMSLKEAREKASNSRRDLKAGKDINSEKRQLRHAAAQTASLRELIGEFEERFAPSKKIWQPRGPRTTRSGARQSIERVYARLLDRDVIGITDEEFAHAVTSYKSFKPTGVKTTSNGQASRARAYLGPVLDWAAGRKTFSKIGASRSPKLDVISLATTHDPATDDPTITGKRKRVLTEAELKAVLPMLTYPAPKLGNLRLEGKSDYRPIAMRFLLYTAARLEEVCTMRWDEIGRANGVWHKPSVKSTKGGPRSQDLPLSEAAMSLLRQLPGWENAKSGELVFPNATGKGELGNWSRYQTALHEATGTTDWHRHDLRRTGATIMLSLKVPASTIEQILAHTNPLKGDNVGGTASHYLQIARVLQNTRDPQEEALATLAEALDMISKG</sequence>
<keyword evidence="2" id="KW-0229">DNA integration</keyword>
<dbReference type="GO" id="GO:0006310">
    <property type="term" value="P:DNA recombination"/>
    <property type="evidence" value="ECO:0007669"/>
    <property type="project" value="UniProtKB-KW"/>
</dbReference>
<keyword evidence="7" id="KW-1185">Reference proteome</keyword>
<dbReference type="PANTHER" id="PTHR30629">
    <property type="entry name" value="PROPHAGE INTEGRASE"/>
    <property type="match status" value="1"/>
</dbReference>
<protein>
    <recommendedName>
        <fullName evidence="5">Tyr recombinase domain-containing protein</fullName>
    </recommendedName>
</protein>
<dbReference type="SUPFAM" id="SSF56349">
    <property type="entry name" value="DNA breaking-rejoining enzymes"/>
    <property type="match status" value="1"/>
</dbReference>
<dbReference type="Proteomes" id="UP000183002">
    <property type="component" value="Unassembled WGS sequence"/>
</dbReference>
<feature type="domain" description="Tyr recombinase" evidence="5">
    <location>
        <begin position="235"/>
        <end position="438"/>
    </location>
</feature>
<accession>A0A1H8L704</accession>
<keyword evidence="3" id="KW-0233">DNA recombination</keyword>
<dbReference type="EMBL" id="FOCO01000039">
    <property type="protein sequence ID" value="SEO00875.1"/>
    <property type="molecule type" value="Genomic_DNA"/>
</dbReference>
<evidence type="ECO:0000256" key="1">
    <source>
        <dbReference type="ARBA" id="ARBA00008857"/>
    </source>
</evidence>
<evidence type="ECO:0000256" key="3">
    <source>
        <dbReference type="ARBA" id="ARBA00023172"/>
    </source>
</evidence>
<dbReference type="GO" id="GO:0015074">
    <property type="term" value="P:DNA integration"/>
    <property type="evidence" value="ECO:0007669"/>
    <property type="project" value="UniProtKB-KW"/>
</dbReference>
<dbReference type="InterPro" id="IPR002104">
    <property type="entry name" value="Integrase_catalytic"/>
</dbReference>
<dbReference type="Pfam" id="PF00589">
    <property type="entry name" value="Phage_integrase"/>
    <property type="match status" value="1"/>
</dbReference>
<dbReference type="STRING" id="1077947.SAMN05216227_10397"/>
<evidence type="ECO:0000256" key="2">
    <source>
        <dbReference type="ARBA" id="ARBA00022908"/>
    </source>
</evidence>
<evidence type="ECO:0000259" key="5">
    <source>
        <dbReference type="PROSITE" id="PS51898"/>
    </source>
</evidence>
<feature type="region of interest" description="Disordered" evidence="4">
    <location>
        <begin position="71"/>
        <end position="95"/>
    </location>
</feature>
<dbReference type="InterPro" id="IPR013762">
    <property type="entry name" value="Integrase-like_cat_sf"/>
</dbReference>
<gene>
    <name evidence="6" type="ORF">SAMN05216227_10397</name>
</gene>
<comment type="similarity">
    <text evidence="1">Belongs to the 'phage' integrase family.</text>
</comment>
<feature type="compositionally biased region" description="Basic and acidic residues" evidence="4">
    <location>
        <begin position="71"/>
        <end position="94"/>
    </location>
</feature>
<dbReference type="Gene3D" id="1.10.443.10">
    <property type="entry name" value="Intergrase catalytic core"/>
    <property type="match status" value="1"/>
</dbReference>
<evidence type="ECO:0000313" key="7">
    <source>
        <dbReference type="Proteomes" id="UP000183002"/>
    </source>
</evidence>
<dbReference type="AlphaFoldDB" id="A0A1H8L704"/>
<organism evidence="6 7">
    <name type="scientific">Pseudorhodobacter antarcticus</name>
    <dbReference type="NCBI Taxonomy" id="1077947"/>
    <lineage>
        <taxon>Bacteria</taxon>
        <taxon>Pseudomonadati</taxon>
        <taxon>Pseudomonadota</taxon>
        <taxon>Alphaproteobacteria</taxon>
        <taxon>Rhodobacterales</taxon>
        <taxon>Paracoccaceae</taxon>
        <taxon>Pseudorhodobacter</taxon>
    </lineage>
</organism>
<dbReference type="RefSeq" id="WP_175469310.1">
    <property type="nucleotide sequence ID" value="NZ_FOCO01000039.1"/>
</dbReference>
<reference evidence="6 7" key="1">
    <citation type="submission" date="2016-10" db="EMBL/GenBank/DDBJ databases">
        <authorList>
            <person name="de Groot N.N."/>
        </authorList>
    </citation>
    <scope>NUCLEOTIDE SEQUENCE [LARGE SCALE GENOMIC DNA]</scope>
    <source>
        <strain evidence="6 7">CGMCC 1.10836</strain>
    </source>
</reference>
<evidence type="ECO:0000313" key="6">
    <source>
        <dbReference type="EMBL" id="SEO00875.1"/>
    </source>
</evidence>
<proteinExistence type="inferred from homology"/>
<dbReference type="GO" id="GO:0003677">
    <property type="term" value="F:DNA binding"/>
    <property type="evidence" value="ECO:0007669"/>
    <property type="project" value="InterPro"/>
</dbReference>
<name>A0A1H8L704_9RHOB</name>
<dbReference type="Pfam" id="PF13356">
    <property type="entry name" value="Arm-DNA-bind_3"/>
    <property type="match status" value="1"/>
</dbReference>
<dbReference type="InterPro" id="IPR038488">
    <property type="entry name" value="Integrase_DNA-bd_sf"/>
</dbReference>
<dbReference type="InterPro" id="IPR011010">
    <property type="entry name" value="DNA_brk_join_enz"/>
</dbReference>
<dbReference type="PROSITE" id="PS51898">
    <property type="entry name" value="TYR_RECOMBINASE"/>
    <property type="match status" value="1"/>
</dbReference>